<dbReference type="AlphaFoldDB" id="A0A163C8X2"/>
<dbReference type="Proteomes" id="UP000185657">
    <property type="component" value="Unassembled WGS sequence"/>
</dbReference>
<dbReference type="EMBL" id="LVWD01000034">
    <property type="protein sequence ID" value="OAD40171.1"/>
    <property type="molecule type" value="Genomic_DNA"/>
</dbReference>
<keyword evidence="3" id="KW-1185">Reference proteome</keyword>
<name>A0A163C8X2_9BURK</name>
<dbReference type="Proteomes" id="UP000185680">
    <property type="component" value="Chromosome"/>
</dbReference>
<dbReference type="RefSeq" id="WP_066094485.1">
    <property type="nucleotide sequence ID" value="NZ_CP017476.1"/>
</dbReference>
<gene>
    <name evidence="1" type="ORF">LPB072_09150</name>
    <name evidence="2" type="ORF">LPB72_18645</name>
</gene>
<evidence type="ECO:0000313" key="3">
    <source>
        <dbReference type="Proteomes" id="UP000185657"/>
    </source>
</evidence>
<evidence type="ECO:0000313" key="4">
    <source>
        <dbReference type="Proteomes" id="UP000185680"/>
    </source>
</evidence>
<organism evidence="1 4">
    <name type="scientific">Hydrogenophaga crassostreae</name>
    <dbReference type="NCBI Taxonomy" id="1763535"/>
    <lineage>
        <taxon>Bacteria</taxon>
        <taxon>Pseudomonadati</taxon>
        <taxon>Pseudomonadota</taxon>
        <taxon>Betaproteobacteria</taxon>
        <taxon>Burkholderiales</taxon>
        <taxon>Comamonadaceae</taxon>
        <taxon>Hydrogenophaga</taxon>
    </lineage>
</organism>
<reference evidence="2 3" key="1">
    <citation type="submission" date="2016-02" db="EMBL/GenBank/DDBJ databases">
        <title>Draft genome sequence of Hydrogenophaga sp. LPB0072.</title>
        <authorList>
            <person name="Shin S.-K."/>
            <person name="Yi H."/>
        </authorList>
    </citation>
    <scope>NUCLEOTIDE SEQUENCE [LARGE SCALE GENOMIC DNA]</scope>
    <source>
        <strain evidence="2 3">LPB0072</strain>
    </source>
</reference>
<evidence type="ECO:0000313" key="1">
    <source>
        <dbReference type="EMBL" id="AOW12990.1"/>
    </source>
</evidence>
<proteinExistence type="predicted"/>
<reference evidence="1 4" key="2">
    <citation type="submission" date="2016-10" db="EMBL/GenBank/DDBJ databases">
        <title>Hydorgenophaga sp. LPB0072 isolated from gastropod.</title>
        <authorList>
            <person name="Kim E."/>
            <person name="Yi H."/>
        </authorList>
    </citation>
    <scope>NUCLEOTIDE SEQUENCE [LARGE SCALE GENOMIC DNA]</scope>
    <source>
        <strain evidence="1 4">LPB0072</strain>
    </source>
</reference>
<dbReference type="KEGG" id="hyl:LPB072_09150"/>
<protein>
    <submittedName>
        <fullName evidence="1">Uncharacterized protein</fullName>
    </submittedName>
</protein>
<sequence length="79" mass="8227">MNPTNDLDTATGQRSFKDFATLAAQFALLGVGLVKADSPIDGQALYIAMHWSHGAKPLPDLEAARVYLGGLLGNGNGGE</sequence>
<dbReference type="OrthoDB" id="8912279at2"/>
<accession>A0A163C8X2</accession>
<dbReference type="STRING" id="1763535.LPB072_09150"/>
<evidence type="ECO:0000313" key="2">
    <source>
        <dbReference type="EMBL" id="OAD40171.1"/>
    </source>
</evidence>
<dbReference type="EMBL" id="CP017476">
    <property type="protein sequence ID" value="AOW12990.1"/>
    <property type="molecule type" value="Genomic_DNA"/>
</dbReference>